<dbReference type="PROSITE" id="PS51767">
    <property type="entry name" value="PEPTIDASE_A1"/>
    <property type="match status" value="1"/>
</dbReference>
<dbReference type="Pfam" id="PF00026">
    <property type="entry name" value="Asp"/>
    <property type="match status" value="1"/>
</dbReference>
<dbReference type="Proteomes" id="UP000015100">
    <property type="component" value="Unassembled WGS sequence"/>
</dbReference>
<protein>
    <recommendedName>
        <fullName evidence="4">Peptidase A1 domain-containing protein</fullName>
    </recommendedName>
</protein>
<organism evidence="5 6">
    <name type="scientific">Dactylellina haptotyla (strain CBS 200.50)</name>
    <name type="common">Nematode-trapping fungus</name>
    <name type="synonym">Monacrosporium haptotylum</name>
    <dbReference type="NCBI Taxonomy" id="1284197"/>
    <lineage>
        <taxon>Eukaryota</taxon>
        <taxon>Fungi</taxon>
        <taxon>Dikarya</taxon>
        <taxon>Ascomycota</taxon>
        <taxon>Pezizomycotina</taxon>
        <taxon>Orbiliomycetes</taxon>
        <taxon>Orbiliales</taxon>
        <taxon>Orbiliaceae</taxon>
        <taxon>Dactylellina</taxon>
    </lineage>
</organism>
<dbReference type="InterPro" id="IPR021109">
    <property type="entry name" value="Peptidase_aspartic_dom_sf"/>
</dbReference>
<sequence>MKPKTFRCSNFIIYILTSLTLWAQLGAPNPLPLVIHPDGNGLRKTNSKTSIMDLIWNPETGVFYVEVNIVNETLNKSGANTFQNVSNNFAFSQDFSNHTYGIWASDTFHLGKLSVDEIYFGIATVYQTVPTLGLGAGSSQDSITLLFSPFLELLQKADVINIPAYGLYVGDNRYLDGQGASLTLGGIDVAKFILPLKTFDLKSSSMNIITIDEVKVVSGNAREISPEISIRLHNVRANLDFGYPGLYFPDKFYDFIMEQLGASPNGDSWHPGYILQGVPPENEGLEFTLRDNLTIFLPFSQIVAPYPAKPGWYSILVERIQPQQTSTVLGVPFFRRAYVFYDHQNAEISIAAAISNVTDVSVAEVGANNTSIRDLGFDDIEKTGNSEGTPRSTDQISERLLYRSMVEVLAGGMGGMLGIITIVYGLRLFYQHFIVRRPPSVPEPGDQSGVYSGYRHELFADNTPPPAPNVTTPLIRPELDNSKPLHELNGAGTLSELALTIPRLELA</sequence>
<keyword evidence="3" id="KW-0732">Signal</keyword>
<dbReference type="GO" id="GO:0004190">
    <property type="term" value="F:aspartic-type endopeptidase activity"/>
    <property type="evidence" value="ECO:0007669"/>
    <property type="project" value="InterPro"/>
</dbReference>
<evidence type="ECO:0000313" key="6">
    <source>
        <dbReference type="Proteomes" id="UP000015100"/>
    </source>
</evidence>
<reference evidence="5 6" key="1">
    <citation type="journal article" date="2013" name="PLoS Genet.">
        <title>Genomic mechanisms accounting for the adaptation to parasitism in nematode-trapping fungi.</title>
        <authorList>
            <person name="Meerupati T."/>
            <person name="Andersson K.M."/>
            <person name="Friman E."/>
            <person name="Kumar D."/>
            <person name="Tunlid A."/>
            <person name="Ahren D."/>
        </authorList>
    </citation>
    <scope>NUCLEOTIDE SEQUENCE [LARGE SCALE GENOMIC DNA]</scope>
    <source>
        <strain evidence="5 6">CBS 200.50</strain>
    </source>
</reference>
<comment type="caution">
    <text evidence="5">The sequence shown here is derived from an EMBL/GenBank/DDBJ whole genome shotgun (WGS) entry which is preliminary data.</text>
</comment>
<dbReference type="SUPFAM" id="SSF50630">
    <property type="entry name" value="Acid proteases"/>
    <property type="match status" value="1"/>
</dbReference>
<feature type="signal peptide" evidence="3">
    <location>
        <begin position="1"/>
        <end position="26"/>
    </location>
</feature>
<feature type="domain" description="Peptidase A1" evidence="4">
    <location>
        <begin position="19"/>
        <end position="351"/>
    </location>
</feature>
<evidence type="ECO:0000256" key="3">
    <source>
        <dbReference type="SAM" id="SignalP"/>
    </source>
</evidence>
<evidence type="ECO:0000313" key="5">
    <source>
        <dbReference type="EMBL" id="EPS36664.1"/>
    </source>
</evidence>
<keyword evidence="2" id="KW-1133">Transmembrane helix</keyword>
<feature type="chain" id="PRO_5004547447" description="Peptidase A1 domain-containing protein" evidence="3">
    <location>
        <begin position="27"/>
        <end position="507"/>
    </location>
</feature>
<dbReference type="eggNOG" id="KOG1339">
    <property type="taxonomic scope" value="Eukaryota"/>
</dbReference>
<dbReference type="EMBL" id="AQGS01000831">
    <property type="protein sequence ID" value="EPS36664.1"/>
    <property type="molecule type" value="Genomic_DNA"/>
</dbReference>
<dbReference type="InterPro" id="IPR033121">
    <property type="entry name" value="PEPTIDASE_A1"/>
</dbReference>
<dbReference type="AlphaFoldDB" id="S8A1S8"/>
<keyword evidence="2" id="KW-0472">Membrane</keyword>
<evidence type="ECO:0000259" key="4">
    <source>
        <dbReference type="PROSITE" id="PS51767"/>
    </source>
</evidence>
<dbReference type="PANTHER" id="PTHR47966:SF51">
    <property type="entry name" value="BETA-SITE APP-CLEAVING ENZYME, ISOFORM A-RELATED"/>
    <property type="match status" value="1"/>
</dbReference>
<evidence type="ECO:0000256" key="2">
    <source>
        <dbReference type="SAM" id="Phobius"/>
    </source>
</evidence>
<dbReference type="InterPro" id="IPR001461">
    <property type="entry name" value="Aspartic_peptidase_A1"/>
</dbReference>
<evidence type="ECO:0000256" key="1">
    <source>
        <dbReference type="ARBA" id="ARBA00007447"/>
    </source>
</evidence>
<dbReference type="Gene3D" id="2.40.70.10">
    <property type="entry name" value="Acid Proteases"/>
    <property type="match status" value="2"/>
</dbReference>
<dbReference type="PANTHER" id="PTHR47966">
    <property type="entry name" value="BETA-SITE APP-CLEAVING ENZYME, ISOFORM A-RELATED"/>
    <property type="match status" value="1"/>
</dbReference>
<dbReference type="HOGENOM" id="CLU_537491_0_0_1"/>
<proteinExistence type="inferred from homology"/>
<keyword evidence="2" id="KW-0812">Transmembrane</keyword>
<comment type="similarity">
    <text evidence="1">Belongs to the peptidase A1 family.</text>
</comment>
<reference evidence="6" key="2">
    <citation type="submission" date="2013-04" db="EMBL/GenBank/DDBJ databases">
        <title>Genomic mechanisms accounting for the adaptation to parasitism in nematode-trapping fungi.</title>
        <authorList>
            <person name="Ahren D.G."/>
        </authorList>
    </citation>
    <scope>NUCLEOTIDE SEQUENCE [LARGE SCALE GENOMIC DNA]</scope>
    <source>
        <strain evidence="6">CBS 200.50</strain>
    </source>
</reference>
<name>S8A1S8_DACHA</name>
<dbReference type="GO" id="GO:0006508">
    <property type="term" value="P:proteolysis"/>
    <property type="evidence" value="ECO:0007669"/>
    <property type="project" value="InterPro"/>
</dbReference>
<keyword evidence="6" id="KW-1185">Reference proteome</keyword>
<accession>S8A1S8</accession>
<feature type="transmembrane region" description="Helical" evidence="2">
    <location>
        <begin position="408"/>
        <end position="430"/>
    </location>
</feature>
<gene>
    <name evidence="5" type="ORF">H072_9769</name>
</gene>
<dbReference type="STRING" id="1284197.S8A1S8"/>